<comment type="caution">
    <text evidence="6">The sequence shown here is derived from an EMBL/GenBank/DDBJ whole genome shotgun (WGS) entry which is preliminary data.</text>
</comment>
<reference evidence="7" key="1">
    <citation type="submission" date="2023-07" db="EMBL/GenBank/DDBJ databases">
        <title>FDA dAtabase for Regulatory Grade micrObial Sequences (FDA-ARGOS): Supporting development and validation of Infectious Disease Dx tests.</title>
        <authorList>
            <person name="Sproer C."/>
            <person name="Gronow S."/>
            <person name="Severitt S."/>
            <person name="Schroder I."/>
            <person name="Tallon L."/>
            <person name="Sadzewicz L."/>
            <person name="Zhao X."/>
            <person name="Boylan J."/>
            <person name="Ott S."/>
            <person name="Bowen H."/>
            <person name="Vavikolanu K."/>
            <person name="Hazen T."/>
            <person name="Aluvathingal J."/>
            <person name="Nadendla S."/>
            <person name="Lowell S."/>
            <person name="Myers T."/>
            <person name="Yan Y."/>
        </authorList>
    </citation>
    <scope>NUCLEOTIDE SEQUENCE [LARGE SCALE GENOMIC DNA]</scope>
    <source>
        <strain evidence="7">FDAARGOS_1538</strain>
    </source>
</reference>
<dbReference type="InterPro" id="IPR041030">
    <property type="entry name" value="SHIRT"/>
</dbReference>
<feature type="compositionally biased region" description="Basic and acidic residues" evidence="2">
    <location>
        <begin position="626"/>
        <end position="679"/>
    </location>
</feature>
<feature type="domain" description="SHIRT" evidence="5">
    <location>
        <begin position="525"/>
        <end position="604"/>
    </location>
</feature>
<dbReference type="NCBIfam" id="TIGR02543">
    <property type="entry name" value="List_Bact_rpt"/>
    <property type="match status" value="1"/>
</dbReference>
<dbReference type="Pfam" id="PF18655">
    <property type="entry name" value="SHIRT"/>
    <property type="match status" value="1"/>
</dbReference>
<feature type="signal peptide" evidence="4">
    <location>
        <begin position="1"/>
        <end position="32"/>
    </location>
</feature>
<proteinExistence type="predicted"/>
<evidence type="ECO:0000313" key="6">
    <source>
        <dbReference type="EMBL" id="MCA2096656.1"/>
    </source>
</evidence>
<keyword evidence="7" id="KW-1185">Reference proteome</keyword>
<feature type="chain" id="PRO_5045837239" evidence="4">
    <location>
        <begin position="33"/>
        <end position="886"/>
    </location>
</feature>
<keyword evidence="4" id="KW-0732">Signal</keyword>
<dbReference type="InterPro" id="IPR042229">
    <property type="entry name" value="Listeria/Bacterioides_rpt_sf"/>
</dbReference>
<evidence type="ECO:0000256" key="1">
    <source>
        <dbReference type="ARBA" id="ARBA00004196"/>
    </source>
</evidence>
<evidence type="ECO:0000256" key="4">
    <source>
        <dbReference type="SAM" id="SignalP"/>
    </source>
</evidence>
<feature type="compositionally biased region" description="Basic and acidic residues" evidence="2">
    <location>
        <begin position="824"/>
        <end position="836"/>
    </location>
</feature>
<dbReference type="Proteomes" id="UP001198374">
    <property type="component" value="Unassembled WGS sequence"/>
</dbReference>
<evidence type="ECO:0000256" key="3">
    <source>
        <dbReference type="SAM" id="Phobius"/>
    </source>
</evidence>
<gene>
    <name evidence="6" type="ORF">LDJ82_07110</name>
</gene>
<comment type="subcellular location">
    <subcellularLocation>
        <location evidence="1">Cell envelope</location>
    </subcellularLocation>
</comment>
<dbReference type="RefSeq" id="WP_209774597.1">
    <property type="nucleotide sequence ID" value="NZ_JAGGLO010000008.1"/>
</dbReference>
<protein>
    <submittedName>
        <fullName evidence="6">SHIRT domain-containing protein</fullName>
    </submittedName>
</protein>
<feature type="transmembrane region" description="Helical" evidence="3">
    <location>
        <begin position="860"/>
        <end position="879"/>
    </location>
</feature>
<feature type="region of interest" description="Disordered" evidence="2">
    <location>
        <begin position="786"/>
        <end position="846"/>
    </location>
</feature>
<dbReference type="Pfam" id="PF09479">
    <property type="entry name" value="Flg_new"/>
    <property type="match status" value="1"/>
</dbReference>
<dbReference type="EMBL" id="JAIWIY010000001">
    <property type="protein sequence ID" value="MCA2096656.1"/>
    <property type="molecule type" value="Genomic_DNA"/>
</dbReference>
<feature type="compositionally biased region" description="Basic and acidic residues" evidence="2">
    <location>
        <begin position="786"/>
        <end position="817"/>
    </location>
</feature>
<keyword evidence="3" id="KW-0812">Transmembrane</keyword>
<name>A0ABS7Z1Q1_9FIRM</name>
<keyword evidence="3" id="KW-0472">Membrane</keyword>
<feature type="region of interest" description="Disordered" evidence="2">
    <location>
        <begin position="599"/>
        <end position="679"/>
    </location>
</feature>
<sequence>MQKGKTLSFILASLLSLSQIAPCLAISQKAYASTDKVEKEITSNIDHNLEDGNQNQDKIDVDISLKTEYGSQNLYPNGQYTNTIWYFTVHNNSNKDVYLGEILCPANDSNKAPIISKNIYISSFKIKADELYDEKYLKDYKYDIHFKGLSGEYNDKKGIKLTIHKSFIEKDTIEATLKLNKPLRIQPGKSLTIRADTVFFNKDYNNPFNKENWERKDGNDNNCLFNTDHAMSLKANLYYDKDGKELIKKDNIPEGSKLNDQASGNFQLNAKVGDLSFGGTTNEPSEILIKKSDENDYKKVSGKAEAGTDDTVRFVVPVRISNANTAYQDALKKANQKQYLINPSFLIEKEADDDSLDQEFYIRKTHDESLVKLEKSVVSEGDKTYYKLTLPDGVSDFMTDFDFVYDVIFKNPQRTHGLDKKVKLAFDNLGKVINTHDNDLTLELEADYINATKVYQVDFDMANHGEIKSQSVIKGELAKKPNDPQAAGYSFEGWYCESNYENKFKFETPITADTTIYAKWVKEINISYEFVSGSEGQNLPEKIKHMLSELEARKAKEGEKIKAPQKTFDPVGVDDGIWTFAGWDKNQLEVSEDNNKFTGTWTFTKKKEEPSGPKPGEGNEGNTGHKGGEHSDNPNKPDPDKNKDKDKKDDSKDKPSSGDKDKKDSDKKPSLKPEDAPKESVIRVNTDIYRPIPKGYKRIYFDPGKDACLKYNQSFDYGQIIAFDVKETMTFGEAKAEDKGLVIPIAIPKDKSLKFVGWSPKLQANGEFVEGVKYLALYEKIDKAQDNDGKKSDENKATKNEEKQKENPSKDGKDLTKANKNKKLIADGEISKKENVKTQNALPNKAKAVVNKYTSPRTGVAGLGFVSGILALSSAGLYFSKKTKKD</sequence>
<organism evidence="6 7">
    <name type="scientific">Anaerococcus degeneri</name>
    <dbReference type="NCBI Taxonomy" id="361500"/>
    <lineage>
        <taxon>Bacteria</taxon>
        <taxon>Bacillati</taxon>
        <taxon>Bacillota</taxon>
        <taxon>Tissierellia</taxon>
        <taxon>Tissierellales</taxon>
        <taxon>Peptoniphilaceae</taxon>
        <taxon>Anaerococcus</taxon>
    </lineage>
</organism>
<dbReference type="Gene3D" id="2.60.40.4270">
    <property type="entry name" value="Listeria-Bacteroides repeat domain"/>
    <property type="match status" value="1"/>
</dbReference>
<evidence type="ECO:0000259" key="5">
    <source>
        <dbReference type="Pfam" id="PF18655"/>
    </source>
</evidence>
<dbReference type="InterPro" id="IPR013378">
    <property type="entry name" value="InlB-like_B-rpt"/>
</dbReference>
<evidence type="ECO:0000256" key="2">
    <source>
        <dbReference type="SAM" id="MobiDB-lite"/>
    </source>
</evidence>
<accession>A0ABS7Z1Q1</accession>
<evidence type="ECO:0000313" key="7">
    <source>
        <dbReference type="Proteomes" id="UP001198374"/>
    </source>
</evidence>
<keyword evidence="3" id="KW-1133">Transmembrane helix</keyword>